<dbReference type="EMBL" id="JBHMEY010000100">
    <property type="protein sequence ID" value="MFB9099006.1"/>
    <property type="molecule type" value="Genomic_DNA"/>
</dbReference>
<evidence type="ECO:0000313" key="2">
    <source>
        <dbReference type="EMBL" id="MFB9099006.1"/>
    </source>
</evidence>
<name>A0ABV5GUQ7_9FLAO</name>
<gene>
    <name evidence="2" type="ORF">ACFFVF_21055</name>
</gene>
<evidence type="ECO:0000256" key="1">
    <source>
        <dbReference type="SAM" id="Coils"/>
    </source>
</evidence>
<feature type="coiled-coil region" evidence="1">
    <location>
        <begin position="497"/>
        <end position="524"/>
    </location>
</feature>
<reference evidence="2 3" key="1">
    <citation type="submission" date="2024-09" db="EMBL/GenBank/DDBJ databases">
        <authorList>
            <person name="Sun Q."/>
            <person name="Mori K."/>
        </authorList>
    </citation>
    <scope>NUCLEOTIDE SEQUENCE [LARGE SCALE GENOMIC DNA]</scope>
    <source>
        <strain evidence="2 3">CECT 7955</strain>
    </source>
</reference>
<accession>A0ABV5GUQ7</accession>
<keyword evidence="3" id="KW-1185">Reference proteome</keyword>
<protein>
    <recommendedName>
        <fullName evidence="4">Phage integrase SAM-like domain-containing protein</fullName>
    </recommendedName>
</protein>
<comment type="caution">
    <text evidence="2">The sequence shown here is derived from an EMBL/GenBank/DDBJ whole genome shotgun (WGS) entry which is preliminary data.</text>
</comment>
<dbReference type="Proteomes" id="UP001589607">
    <property type="component" value="Unassembled WGS sequence"/>
</dbReference>
<proteinExistence type="predicted"/>
<organism evidence="2 3">
    <name type="scientific">Flavobacterium jumunjinense</name>
    <dbReference type="NCBI Taxonomy" id="998845"/>
    <lineage>
        <taxon>Bacteria</taxon>
        <taxon>Pseudomonadati</taxon>
        <taxon>Bacteroidota</taxon>
        <taxon>Flavobacteriia</taxon>
        <taxon>Flavobacteriales</taxon>
        <taxon>Flavobacteriaceae</taxon>
        <taxon>Flavobacterium</taxon>
    </lineage>
</organism>
<evidence type="ECO:0008006" key="4">
    <source>
        <dbReference type="Google" id="ProtNLM"/>
    </source>
</evidence>
<evidence type="ECO:0000313" key="3">
    <source>
        <dbReference type="Proteomes" id="UP001589607"/>
    </source>
</evidence>
<keyword evidence="1" id="KW-0175">Coiled coil</keyword>
<sequence length="571" mass="66613">MQDSNPLGALFKSSIFGKITPVNNGNNVPTISLQHSLQQQSKSVKTNKSKPTIYVPSSRNERPLYAVYPNINNEAFTATMNCFRVFVAKLNDYRRDENILIDNYNEEVKKIELNSNQITLKKLFIKKHKTLCATQYNKEVAAFFDTHKFKLPKKKLHIVKYQTELVFQQFLHEYATQLKENTKVFKQLGIEEKRPLKQLEINSFKIVSLQRNGVKSIDVSKETIKNHRRHLVEAGVLFDYTFCGHKRGVKCHINSEILTVLDLKTQQLTTIENQLVKERTAKNFGNNKEVTVTELKNNNIKENVENISLGKGTASPDNSFVFYGNTNSQDEKKQTGAAAKNVKLSESLLKLIENEYDLCNNLAAGKYNNYKPIDIRALYQESLNGTTTREQFKELVIQDFFKNAARLYRNSTPYFGSWLKAYLSWMQRKFLVNGNLYRKDLMVEKLQEFRWRLNHATKWFQAKGVRPLFPNQYFDFTRTTSKEIGFEFTKNAYTRSQNSLTNKAKQENKMLADAKKRKERINHAKKFDLAFKRFTNNRATLNDTLDYIKNNLPENFRDKFSERLIEYSTKK</sequence>
<feature type="coiled-coil region" evidence="1">
    <location>
        <begin position="94"/>
        <end position="121"/>
    </location>
</feature>
<dbReference type="RefSeq" id="WP_236452863.1">
    <property type="nucleotide sequence ID" value="NZ_CBCSGE010000039.1"/>
</dbReference>